<dbReference type="AlphaFoldDB" id="A0A0L0FEC5"/>
<dbReference type="OrthoDB" id="524326at2759"/>
<dbReference type="InterPro" id="IPR042575">
    <property type="entry name" value="UBAP1_C"/>
</dbReference>
<reference evidence="3 4" key="1">
    <citation type="submission" date="2011-02" db="EMBL/GenBank/DDBJ databases">
        <title>The Genome Sequence of Sphaeroforma arctica JP610.</title>
        <authorList>
            <consortium name="The Broad Institute Genome Sequencing Platform"/>
            <person name="Russ C."/>
            <person name="Cuomo C."/>
            <person name="Young S.K."/>
            <person name="Zeng Q."/>
            <person name="Gargeya S."/>
            <person name="Alvarado L."/>
            <person name="Berlin A."/>
            <person name="Chapman S.B."/>
            <person name="Chen Z."/>
            <person name="Freedman E."/>
            <person name="Gellesch M."/>
            <person name="Goldberg J."/>
            <person name="Griggs A."/>
            <person name="Gujja S."/>
            <person name="Heilman E."/>
            <person name="Heiman D."/>
            <person name="Howarth C."/>
            <person name="Mehta T."/>
            <person name="Neiman D."/>
            <person name="Pearson M."/>
            <person name="Roberts A."/>
            <person name="Saif S."/>
            <person name="Shea T."/>
            <person name="Shenoy N."/>
            <person name="Sisk P."/>
            <person name="Stolte C."/>
            <person name="Sykes S."/>
            <person name="White J."/>
            <person name="Yandava C."/>
            <person name="Burger G."/>
            <person name="Gray M.W."/>
            <person name="Holland P.W.H."/>
            <person name="King N."/>
            <person name="Lang F.B.F."/>
            <person name="Roger A.J."/>
            <person name="Ruiz-Trillo I."/>
            <person name="Haas B."/>
            <person name="Nusbaum C."/>
            <person name="Birren B."/>
        </authorList>
    </citation>
    <scope>NUCLEOTIDE SEQUENCE [LARGE SCALE GENOMIC DNA]</scope>
    <source>
        <strain evidence="3 4">JP610</strain>
    </source>
</reference>
<dbReference type="InterPro" id="IPR009060">
    <property type="entry name" value="UBA-like_sf"/>
</dbReference>
<dbReference type="EMBL" id="KQ244419">
    <property type="protein sequence ID" value="KNC74428.1"/>
    <property type="molecule type" value="Genomic_DNA"/>
</dbReference>
<name>A0A0L0FEC5_9EUKA</name>
<accession>A0A0L0FEC5</accession>
<dbReference type="PROSITE" id="PS50030">
    <property type="entry name" value="UBA"/>
    <property type="match status" value="2"/>
</dbReference>
<dbReference type="GO" id="GO:0043130">
    <property type="term" value="F:ubiquitin binding"/>
    <property type="evidence" value="ECO:0007669"/>
    <property type="project" value="InterPro"/>
</dbReference>
<dbReference type="GO" id="GO:0043162">
    <property type="term" value="P:ubiquitin-dependent protein catabolic process via the multivesicular body sorting pathway"/>
    <property type="evidence" value="ECO:0007669"/>
    <property type="project" value="InterPro"/>
</dbReference>
<evidence type="ECO:0000313" key="4">
    <source>
        <dbReference type="Proteomes" id="UP000054560"/>
    </source>
</evidence>
<protein>
    <recommendedName>
        <fullName evidence="2">UBA domain-containing protein</fullName>
    </recommendedName>
</protein>
<feature type="domain" description="UBA" evidence="2">
    <location>
        <begin position="180"/>
        <end position="220"/>
    </location>
</feature>
<dbReference type="PANTHER" id="PTHR15960">
    <property type="entry name" value="LD44032P"/>
    <property type="match status" value="1"/>
</dbReference>
<organism evidence="3 4">
    <name type="scientific">Sphaeroforma arctica JP610</name>
    <dbReference type="NCBI Taxonomy" id="667725"/>
    <lineage>
        <taxon>Eukaryota</taxon>
        <taxon>Ichthyosporea</taxon>
        <taxon>Ichthyophonida</taxon>
        <taxon>Sphaeroforma</taxon>
    </lineage>
</organism>
<dbReference type="InterPro" id="IPR038870">
    <property type="entry name" value="UBAP1"/>
</dbReference>
<evidence type="ECO:0000256" key="1">
    <source>
        <dbReference type="SAM" id="MobiDB-lite"/>
    </source>
</evidence>
<dbReference type="GeneID" id="25913528"/>
<feature type="region of interest" description="Disordered" evidence="1">
    <location>
        <begin position="23"/>
        <end position="59"/>
    </location>
</feature>
<sequence>SSDLFTYEKDLLIQLVEDKRISTSESKGRKFRRLKQEKVRHQSRTSKMSENGVLQPEQDSDALDGIELVDELEDSENEEDIMEELAMVLAAAGVTKLSDLSAIAATSPRPLPAQVAKPRRLPKLDFTDRSGLYLNVKKEREAQVTIIAESDLRRREDDRKAWAECQEKERQEKLRVRSKYAGESIFDKLLDMGFDEYKLESAREICGNDEKQMLDFLLITDKLCSEGFNFEDVKSALEVHPGDIEKAALFLKAFVQITDIGFKRERIREALLLHNNVTGLAVEYLMNHVDD</sequence>
<dbReference type="RefSeq" id="XP_014148330.1">
    <property type="nucleotide sequence ID" value="XM_014292855.1"/>
</dbReference>
<dbReference type="Gene3D" id="1.20.120.1920">
    <property type="entry name" value="UBAP1 SOUBA domain"/>
    <property type="match status" value="1"/>
</dbReference>
<evidence type="ECO:0000313" key="3">
    <source>
        <dbReference type="EMBL" id="KNC74428.1"/>
    </source>
</evidence>
<gene>
    <name evidence="3" type="ORF">SARC_13024</name>
</gene>
<dbReference type="PANTHER" id="PTHR15960:SF5">
    <property type="entry name" value="LD44032P"/>
    <property type="match status" value="1"/>
</dbReference>
<feature type="non-terminal residue" evidence="3">
    <location>
        <position position="1"/>
    </location>
</feature>
<dbReference type="SUPFAM" id="SSF46934">
    <property type="entry name" value="UBA-like"/>
    <property type="match status" value="1"/>
</dbReference>
<dbReference type="GO" id="GO:0000813">
    <property type="term" value="C:ESCRT I complex"/>
    <property type="evidence" value="ECO:0007669"/>
    <property type="project" value="InterPro"/>
</dbReference>
<dbReference type="Proteomes" id="UP000054560">
    <property type="component" value="Unassembled WGS sequence"/>
</dbReference>
<proteinExistence type="predicted"/>
<evidence type="ECO:0000259" key="2">
    <source>
        <dbReference type="PROSITE" id="PS50030"/>
    </source>
</evidence>
<keyword evidence="4" id="KW-1185">Reference proteome</keyword>
<feature type="domain" description="UBA" evidence="2">
    <location>
        <begin position="243"/>
        <end position="288"/>
    </location>
</feature>
<dbReference type="InterPro" id="IPR015940">
    <property type="entry name" value="UBA"/>
</dbReference>
<feature type="compositionally biased region" description="Basic and acidic residues" evidence="1">
    <location>
        <begin position="23"/>
        <end position="40"/>
    </location>
</feature>